<protein>
    <submittedName>
        <fullName evidence="4">Peptidylprolyl isomerase</fullName>
    </submittedName>
</protein>
<dbReference type="InterPro" id="IPR046357">
    <property type="entry name" value="PPIase_dom_sf"/>
</dbReference>
<evidence type="ECO:0000313" key="4">
    <source>
        <dbReference type="EMBL" id="QNR24289.1"/>
    </source>
</evidence>
<gene>
    <name evidence="4" type="ORF">H4K34_00180</name>
</gene>
<sequence>MRLYLYLSLLCLFASSEIKALPSDLSINHSGIVQGDSIKEYRASYIYLNGLKLDSTQIDSLQALIIQSYQEGRPFQELVEAYNMDSRGGDLGWFRAKIFVKAFVEAVDEHQKGEIFTVDIPAYHWYYVVLKTHDSRWVEE</sequence>
<dbReference type="Pfam" id="PF13616">
    <property type="entry name" value="Rotamase_3"/>
    <property type="match status" value="1"/>
</dbReference>
<dbReference type="AlphaFoldDB" id="A0A7H0VEZ1"/>
<keyword evidence="2" id="KW-0732">Signal</keyword>
<dbReference type="RefSeq" id="WP_210758816.1">
    <property type="nucleotide sequence ID" value="NZ_CP060139.1"/>
</dbReference>
<feature type="chain" id="PRO_5029018286" evidence="2">
    <location>
        <begin position="21"/>
        <end position="140"/>
    </location>
</feature>
<name>A0A7H0VEZ1_9FLAO</name>
<dbReference type="KEGG" id="chyd:H4K34_00180"/>
<dbReference type="Proteomes" id="UP000516305">
    <property type="component" value="Chromosome"/>
</dbReference>
<dbReference type="InterPro" id="IPR000297">
    <property type="entry name" value="PPIase_PpiC"/>
</dbReference>
<keyword evidence="5" id="KW-1185">Reference proteome</keyword>
<feature type="domain" description="PpiC" evidence="3">
    <location>
        <begin position="38"/>
        <end position="133"/>
    </location>
</feature>
<proteinExistence type="predicted"/>
<organism evidence="4 5">
    <name type="scientific">Croceimicrobium hydrocarbonivorans</name>
    <dbReference type="NCBI Taxonomy" id="2761580"/>
    <lineage>
        <taxon>Bacteria</taxon>
        <taxon>Pseudomonadati</taxon>
        <taxon>Bacteroidota</taxon>
        <taxon>Flavobacteriia</taxon>
        <taxon>Flavobacteriales</taxon>
        <taxon>Owenweeksiaceae</taxon>
        <taxon>Croceimicrobium</taxon>
    </lineage>
</organism>
<feature type="signal peptide" evidence="2">
    <location>
        <begin position="1"/>
        <end position="20"/>
    </location>
</feature>
<dbReference type="EMBL" id="CP060139">
    <property type="protein sequence ID" value="QNR24289.1"/>
    <property type="molecule type" value="Genomic_DNA"/>
</dbReference>
<reference evidence="4 5" key="1">
    <citation type="submission" date="2020-08" db="EMBL/GenBank/DDBJ databases">
        <title>Croceimicrobium hydrocarbonivorans gen. nov., sp. nov., a novel marine bacterium isolated from a bacterial consortium that degrades polyethylene terephthalate.</title>
        <authorList>
            <person name="Liu R."/>
        </authorList>
    </citation>
    <scope>NUCLEOTIDE SEQUENCE [LARGE SCALE GENOMIC DNA]</scope>
    <source>
        <strain evidence="4 5">A20-9</strain>
    </source>
</reference>
<dbReference type="PROSITE" id="PS50198">
    <property type="entry name" value="PPIC_PPIASE_2"/>
    <property type="match status" value="1"/>
</dbReference>
<accession>A0A7H0VEZ1</accession>
<dbReference type="SUPFAM" id="SSF54534">
    <property type="entry name" value="FKBP-like"/>
    <property type="match status" value="1"/>
</dbReference>
<keyword evidence="1" id="KW-0697">Rotamase</keyword>
<keyword evidence="1 4" id="KW-0413">Isomerase</keyword>
<evidence type="ECO:0000256" key="1">
    <source>
        <dbReference type="PROSITE-ProRule" id="PRU00278"/>
    </source>
</evidence>
<dbReference type="GO" id="GO:0003755">
    <property type="term" value="F:peptidyl-prolyl cis-trans isomerase activity"/>
    <property type="evidence" value="ECO:0007669"/>
    <property type="project" value="UniProtKB-KW"/>
</dbReference>
<dbReference type="Gene3D" id="3.10.50.40">
    <property type="match status" value="1"/>
</dbReference>
<evidence type="ECO:0000259" key="3">
    <source>
        <dbReference type="PROSITE" id="PS50198"/>
    </source>
</evidence>
<evidence type="ECO:0000313" key="5">
    <source>
        <dbReference type="Proteomes" id="UP000516305"/>
    </source>
</evidence>
<evidence type="ECO:0000256" key="2">
    <source>
        <dbReference type="SAM" id="SignalP"/>
    </source>
</evidence>